<evidence type="ECO:0000313" key="1">
    <source>
        <dbReference type="EMBL" id="CAE7208414.1"/>
    </source>
</evidence>
<keyword evidence="2" id="KW-1185">Reference proteome</keyword>
<sequence length="672" mass="75491">MGTVRDYARRLLPDLDGIAGLMRTYLLDRTGELCVPEYALPCLPCSRSVDAWRLFTSASARTALIAVDALKVKLQTLQDLSHESEGSGTVECVISRGLIGQEAEELLAETSVANRRLARALFRLETYYIYLMGHISAAKRQRMQELNVEEVRETFEPSLQLYEAGMQAFDFLAYSLIPNLQVFTRRREAPSGHGYFLAHASQPRNGTAHAQVALLFVSLGDWAKTGFLTLWSVLQHRTTPLRVVVLGDAPGLHAWQLAVDELKDQGPKFEGVTFEYINFDTHPQFSMYLERYPTESCSFGAAGKAILARVVCHLLLPPDISKIISIDIGDIIVLDDIANLWKEFDSMQEHHLLAAPHAVALHHVNAGVVLYYVARMREQEFAEATLQAVMDMQRRAPDPTCLRDQSIINVLHSWREEFGYAGPSPIMILPCPWSVFPTTEWLSYWNSPERWLHELRDKRRYPGMISINHVEVFCPDDMDLLSAWAFLPLQPTEDASKQKRIRLYVLYHGSKPERYCSNDRSPHCCQCGERASLLHIAGDMKNWQAMRALLQAYMPPWKEVPEDPFLNAASKVWSGGETRIQQIISGTGQQAILTAKAMGLEAVFESCATLSLCQTYVQALESDRGLSSHAPQDCDFAVRFCISQSGLEASSTPLAVYCINVRTHPNLGSGIR</sequence>
<comment type="caution">
    <text evidence="1">The sequence shown here is derived from an EMBL/GenBank/DDBJ whole genome shotgun (WGS) entry which is preliminary data.</text>
</comment>
<dbReference type="Gene3D" id="3.90.550.10">
    <property type="entry name" value="Spore Coat Polysaccharide Biosynthesis Protein SpsA, Chain A"/>
    <property type="match status" value="1"/>
</dbReference>
<gene>
    <name evidence="1" type="ORF">SNAT2548_LOCUS6795</name>
</gene>
<dbReference type="InterPro" id="IPR029044">
    <property type="entry name" value="Nucleotide-diphossugar_trans"/>
</dbReference>
<dbReference type="AlphaFoldDB" id="A0A812JIL0"/>
<dbReference type="OrthoDB" id="427677at2759"/>
<name>A0A812JIL0_9DINO</name>
<evidence type="ECO:0000313" key="2">
    <source>
        <dbReference type="Proteomes" id="UP000604046"/>
    </source>
</evidence>
<dbReference type="EMBL" id="CAJNDS010000457">
    <property type="protein sequence ID" value="CAE7208414.1"/>
    <property type="molecule type" value="Genomic_DNA"/>
</dbReference>
<dbReference type="SUPFAM" id="SSF53448">
    <property type="entry name" value="Nucleotide-diphospho-sugar transferases"/>
    <property type="match status" value="1"/>
</dbReference>
<protein>
    <submittedName>
        <fullName evidence="1">Uncharacterized protein</fullName>
    </submittedName>
</protein>
<proteinExistence type="predicted"/>
<dbReference type="Proteomes" id="UP000604046">
    <property type="component" value="Unassembled WGS sequence"/>
</dbReference>
<organism evidence="1 2">
    <name type="scientific">Symbiodinium natans</name>
    <dbReference type="NCBI Taxonomy" id="878477"/>
    <lineage>
        <taxon>Eukaryota</taxon>
        <taxon>Sar</taxon>
        <taxon>Alveolata</taxon>
        <taxon>Dinophyceae</taxon>
        <taxon>Suessiales</taxon>
        <taxon>Symbiodiniaceae</taxon>
        <taxon>Symbiodinium</taxon>
    </lineage>
</organism>
<accession>A0A812JIL0</accession>
<reference evidence="1" key="1">
    <citation type="submission" date="2021-02" db="EMBL/GenBank/DDBJ databases">
        <authorList>
            <person name="Dougan E. K."/>
            <person name="Rhodes N."/>
            <person name="Thang M."/>
            <person name="Chan C."/>
        </authorList>
    </citation>
    <scope>NUCLEOTIDE SEQUENCE</scope>
</reference>